<gene>
    <name evidence="5" type="ORF">B0I27_11382</name>
</gene>
<reference evidence="5 6" key="1">
    <citation type="submission" date="2018-03" db="EMBL/GenBank/DDBJ databases">
        <title>Genomic Encyclopedia of Type Strains, Phase III (KMG-III): the genomes of soil and plant-associated and newly described type strains.</title>
        <authorList>
            <person name="Whitman W."/>
        </authorList>
    </citation>
    <scope>NUCLEOTIDE SEQUENCE [LARGE SCALE GENOMIC DNA]</scope>
    <source>
        <strain evidence="5 6">CGMCC 1.9313</strain>
    </source>
</reference>
<dbReference type="SUPFAM" id="SSF47413">
    <property type="entry name" value="lambda repressor-like DNA-binding domains"/>
    <property type="match status" value="1"/>
</dbReference>
<dbReference type="GO" id="GO:0000976">
    <property type="term" value="F:transcription cis-regulatory region binding"/>
    <property type="evidence" value="ECO:0007669"/>
    <property type="project" value="TreeGrafter"/>
</dbReference>
<comment type="caution">
    <text evidence="5">The sequence shown here is derived from an EMBL/GenBank/DDBJ whole genome shotgun (WGS) entry which is preliminary data.</text>
</comment>
<dbReference type="PROSITE" id="PS50932">
    <property type="entry name" value="HTH_LACI_2"/>
    <property type="match status" value="1"/>
</dbReference>
<dbReference type="OrthoDB" id="628703at2"/>
<evidence type="ECO:0000313" key="6">
    <source>
        <dbReference type="Proteomes" id="UP000238034"/>
    </source>
</evidence>
<evidence type="ECO:0000256" key="3">
    <source>
        <dbReference type="ARBA" id="ARBA00023163"/>
    </source>
</evidence>
<keyword evidence="1" id="KW-0805">Transcription regulation</keyword>
<dbReference type="InterPro" id="IPR028082">
    <property type="entry name" value="Peripla_BP_I"/>
</dbReference>
<dbReference type="InterPro" id="IPR010982">
    <property type="entry name" value="Lambda_DNA-bd_dom_sf"/>
</dbReference>
<dbReference type="SUPFAM" id="SSF53822">
    <property type="entry name" value="Periplasmic binding protein-like I"/>
    <property type="match status" value="1"/>
</dbReference>
<dbReference type="SMART" id="SM00354">
    <property type="entry name" value="HTH_LACI"/>
    <property type="match status" value="1"/>
</dbReference>
<evidence type="ECO:0000256" key="2">
    <source>
        <dbReference type="ARBA" id="ARBA00023125"/>
    </source>
</evidence>
<evidence type="ECO:0000259" key="4">
    <source>
        <dbReference type="PROSITE" id="PS50932"/>
    </source>
</evidence>
<dbReference type="Gene3D" id="3.40.50.2300">
    <property type="match status" value="2"/>
</dbReference>
<keyword evidence="2" id="KW-0238">DNA-binding</keyword>
<dbReference type="Pfam" id="PF13407">
    <property type="entry name" value="Peripla_BP_4"/>
    <property type="match status" value="1"/>
</dbReference>
<accession>A0A2T0TTA7</accession>
<name>A0A2T0TTA7_9SPHI</name>
<keyword evidence="3" id="KW-0804">Transcription</keyword>
<dbReference type="InterPro" id="IPR025997">
    <property type="entry name" value="SBP_2_dom"/>
</dbReference>
<protein>
    <submittedName>
        <fullName evidence="5">LacI family transcriptional regulator</fullName>
    </submittedName>
</protein>
<dbReference type="AlphaFoldDB" id="A0A2T0TTA7"/>
<dbReference type="Pfam" id="PF00356">
    <property type="entry name" value="LacI"/>
    <property type="match status" value="1"/>
</dbReference>
<feature type="domain" description="HTH lacI-type" evidence="4">
    <location>
        <begin position="6"/>
        <end position="60"/>
    </location>
</feature>
<organism evidence="5 6">
    <name type="scientific">Arcticibacter pallidicorallinus</name>
    <dbReference type="NCBI Taxonomy" id="1259464"/>
    <lineage>
        <taxon>Bacteria</taxon>
        <taxon>Pseudomonadati</taxon>
        <taxon>Bacteroidota</taxon>
        <taxon>Sphingobacteriia</taxon>
        <taxon>Sphingobacteriales</taxon>
        <taxon>Sphingobacteriaceae</taxon>
        <taxon>Arcticibacter</taxon>
    </lineage>
</organism>
<keyword evidence="6" id="KW-1185">Reference proteome</keyword>
<dbReference type="InterPro" id="IPR000843">
    <property type="entry name" value="HTH_LacI"/>
</dbReference>
<dbReference type="Gene3D" id="1.10.260.40">
    <property type="entry name" value="lambda repressor-like DNA-binding domains"/>
    <property type="match status" value="1"/>
</dbReference>
<dbReference type="GO" id="GO:0003700">
    <property type="term" value="F:DNA-binding transcription factor activity"/>
    <property type="evidence" value="ECO:0007669"/>
    <property type="project" value="TreeGrafter"/>
</dbReference>
<dbReference type="CDD" id="cd01392">
    <property type="entry name" value="HTH_LacI"/>
    <property type="match status" value="1"/>
</dbReference>
<dbReference type="PROSITE" id="PS00356">
    <property type="entry name" value="HTH_LACI_1"/>
    <property type="match status" value="1"/>
</dbReference>
<dbReference type="EMBL" id="PVTH01000013">
    <property type="protein sequence ID" value="PRY48899.1"/>
    <property type="molecule type" value="Genomic_DNA"/>
</dbReference>
<dbReference type="PANTHER" id="PTHR30146:SF144">
    <property type="entry name" value="LACI-FAMILY TRANSCRIPTION REGULATOR"/>
    <property type="match status" value="1"/>
</dbReference>
<sequence length="354" mass="40771">MSNKVVRIKDIAERAGVSTGTVDRVLHDRGRVSQDVKEKVLKIIKEMDYEPNYSARALGSNKIYTIAALVPNHSSDSYWNQAILGIEKAEKELKQYGITVIRYSFNPHEVDSFMERAKEVTSKGPDGIILAPLFYKETLPFFDEWNTLNIPFIIFNTQISEYNPLSYIGQDSYQSGLLAGRLLSQLHSDPCSFLIAHIDEDIGNATHLMKKEQGFRNYFSHNNLSGKYKLQRVELQRKDYALFQRQMDDLIENNPDLQGIYVTTSKGYAIATYLEQRHIKGLKLICYDLVPKNIHFLNRGVISFLINQNPRGQGYWSVNHMADYLVFKKSVPVIKYMPLDIVAKENLNYFIHEE</sequence>
<dbReference type="PANTHER" id="PTHR30146">
    <property type="entry name" value="LACI-RELATED TRANSCRIPTIONAL REPRESSOR"/>
    <property type="match status" value="1"/>
</dbReference>
<evidence type="ECO:0000256" key="1">
    <source>
        <dbReference type="ARBA" id="ARBA00023015"/>
    </source>
</evidence>
<dbReference type="Proteomes" id="UP000238034">
    <property type="component" value="Unassembled WGS sequence"/>
</dbReference>
<proteinExistence type="predicted"/>
<dbReference type="RefSeq" id="WP_106295325.1">
    <property type="nucleotide sequence ID" value="NZ_PVTH01000013.1"/>
</dbReference>
<evidence type="ECO:0000313" key="5">
    <source>
        <dbReference type="EMBL" id="PRY48899.1"/>
    </source>
</evidence>